<evidence type="ECO:0008006" key="3">
    <source>
        <dbReference type="Google" id="ProtNLM"/>
    </source>
</evidence>
<comment type="caution">
    <text evidence="1">The sequence shown here is derived from an EMBL/GenBank/DDBJ whole genome shotgun (WGS) entry which is preliminary data.</text>
</comment>
<reference evidence="1" key="1">
    <citation type="journal article" date="2014" name="Int. J. Syst. Evol. Microbiol.">
        <title>Complete genome sequence of Corynebacterium casei LMG S-19264T (=DSM 44701T), isolated from a smear-ripened cheese.</title>
        <authorList>
            <consortium name="US DOE Joint Genome Institute (JGI-PGF)"/>
            <person name="Walter F."/>
            <person name="Albersmeier A."/>
            <person name="Kalinowski J."/>
            <person name="Ruckert C."/>
        </authorList>
    </citation>
    <scope>NUCLEOTIDE SEQUENCE</scope>
    <source>
        <strain evidence="1">CGMCC 1.15085</strain>
    </source>
</reference>
<dbReference type="RefSeq" id="WP_188835468.1">
    <property type="nucleotide sequence ID" value="NZ_BMHI01000001.1"/>
</dbReference>
<reference evidence="1" key="2">
    <citation type="submission" date="2020-09" db="EMBL/GenBank/DDBJ databases">
        <authorList>
            <person name="Sun Q."/>
            <person name="Zhou Y."/>
        </authorList>
    </citation>
    <scope>NUCLEOTIDE SEQUENCE</scope>
    <source>
        <strain evidence="1">CGMCC 1.15085</strain>
    </source>
</reference>
<keyword evidence="2" id="KW-1185">Reference proteome</keyword>
<protein>
    <recommendedName>
        <fullName evidence="3">Serpin domain-containing protein</fullName>
    </recommendedName>
</protein>
<sequence>MKTIDSVDVAAAIREYGARARASLHGDETSAVSYAGLWLLLATLAPVVTDPQGFGRICGLTPEDAKQAATRLLKEPHPTVAIALGGWLREDVQLSRQLPLTLSALPTQDALDDWAKRETRGVVETFPLKLDPDTMLVLASALVLTPKWSSEIALGEDDDMLVLRDGLQAVVQTSIGPVAVARPMTDDGVDVISVIAAPDVAPAKVWDAVDEVVAMLDDGRLSNNTFPGQLSADEVEHGHSWTCQETVRQFCGNAPEEGTEMWEAKLPEWSVTDSHDLGAAPGVDLVAQPIQAMLPERSDLSCCQNVSAKYDEEGFSAAAVTAFGLAGSAPPMPEFRTIRQVTLTFDRPHAVIAIARGGAWDRIPLFHAWVGPKENCA</sequence>
<gene>
    <name evidence="1" type="ORF">GCM10011492_06180</name>
</gene>
<evidence type="ECO:0000313" key="1">
    <source>
        <dbReference type="EMBL" id="GGB19070.1"/>
    </source>
</evidence>
<proteinExistence type="predicted"/>
<dbReference type="Proteomes" id="UP000636793">
    <property type="component" value="Unassembled WGS sequence"/>
</dbReference>
<evidence type="ECO:0000313" key="2">
    <source>
        <dbReference type="Proteomes" id="UP000636793"/>
    </source>
</evidence>
<name>A0A916WPU9_9MICO</name>
<dbReference type="EMBL" id="BMHI01000001">
    <property type="protein sequence ID" value="GGB19070.1"/>
    <property type="molecule type" value="Genomic_DNA"/>
</dbReference>
<accession>A0A916WPU9</accession>
<organism evidence="1 2">
    <name type="scientific">Flexivirga endophytica</name>
    <dbReference type="NCBI Taxonomy" id="1849103"/>
    <lineage>
        <taxon>Bacteria</taxon>
        <taxon>Bacillati</taxon>
        <taxon>Actinomycetota</taxon>
        <taxon>Actinomycetes</taxon>
        <taxon>Micrococcales</taxon>
        <taxon>Dermacoccaceae</taxon>
        <taxon>Flexivirga</taxon>
    </lineage>
</organism>
<dbReference type="AlphaFoldDB" id="A0A916WPU9"/>